<protein>
    <submittedName>
        <fullName evidence="5">Uncharacterized protein</fullName>
    </submittedName>
</protein>
<name>A0A843UJV1_COLES</name>
<comment type="caution">
    <text evidence="5">The sequence shown here is derived from an EMBL/GenBank/DDBJ whole genome shotgun (WGS) entry which is preliminary data.</text>
</comment>
<dbReference type="PANTHER" id="PTHR31218">
    <property type="entry name" value="WAT1-RELATED PROTEIN"/>
    <property type="match status" value="1"/>
</dbReference>
<evidence type="ECO:0000313" key="5">
    <source>
        <dbReference type="EMBL" id="MQL82366.1"/>
    </source>
</evidence>
<reference evidence="5" key="1">
    <citation type="submission" date="2017-07" db="EMBL/GenBank/DDBJ databases">
        <title>Taro Niue Genome Assembly and Annotation.</title>
        <authorList>
            <person name="Atibalentja N."/>
            <person name="Keating K."/>
            <person name="Fields C.J."/>
        </authorList>
    </citation>
    <scope>NUCLEOTIDE SEQUENCE</scope>
    <source>
        <strain evidence="5">Niue_2</strain>
        <tissue evidence="5">Leaf</tissue>
    </source>
</reference>
<dbReference type="InterPro" id="IPR030184">
    <property type="entry name" value="WAT1-related"/>
</dbReference>
<dbReference type="OrthoDB" id="1728340at2759"/>
<organism evidence="5 6">
    <name type="scientific">Colocasia esculenta</name>
    <name type="common">Wild taro</name>
    <name type="synonym">Arum esculentum</name>
    <dbReference type="NCBI Taxonomy" id="4460"/>
    <lineage>
        <taxon>Eukaryota</taxon>
        <taxon>Viridiplantae</taxon>
        <taxon>Streptophyta</taxon>
        <taxon>Embryophyta</taxon>
        <taxon>Tracheophyta</taxon>
        <taxon>Spermatophyta</taxon>
        <taxon>Magnoliopsida</taxon>
        <taxon>Liliopsida</taxon>
        <taxon>Araceae</taxon>
        <taxon>Aroideae</taxon>
        <taxon>Colocasieae</taxon>
        <taxon>Colocasia</taxon>
    </lineage>
</organism>
<proteinExistence type="predicted"/>
<gene>
    <name evidence="5" type="ORF">Taro_014859</name>
</gene>
<keyword evidence="2 4" id="KW-1133">Transmembrane helix</keyword>
<keyword evidence="3 4" id="KW-0472">Membrane</keyword>
<dbReference type="GO" id="GO:0016020">
    <property type="term" value="C:membrane"/>
    <property type="evidence" value="ECO:0007669"/>
    <property type="project" value="InterPro"/>
</dbReference>
<evidence type="ECO:0000313" key="6">
    <source>
        <dbReference type="Proteomes" id="UP000652761"/>
    </source>
</evidence>
<evidence type="ECO:0000256" key="2">
    <source>
        <dbReference type="ARBA" id="ARBA00022989"/>
    </source>
</evidence>
<evidence type="ECO:0000256" key="3">
    <source>
        <dbReference type="ARBA" id="ARBA00023136"/>
    </source>
</evidence>
<keyword evidence="1 4" id="KW-0812">Transmembrane</keyword>
<dbReference type="EMBL" id="NMUH01000628">
    <property type="protein sequence ID" value="MQL82366.1"/>
    <property type="molecule type" value="Genomic_DNA"/>
</dbReference>
<keyword evidence="6" id="KW-1185">Reference proteome</keyword>
<dbReference type="Proteomes" id="UP000652761">
    <property type="component" value="Unassembled WGS sequence"/>
</dbReference>
<feature type="transmembrane region" description="Helical" evidence="4">
    <location>
        <begin position="83"/>
        <end position="104"/>
    </location>
</feature>
<dbReference type="AlphaFoldDB" id="A0A843UJV1"/>
<evidence type="ECO:0000256" key="1">
    <source>
        <dbReference type="ARBA" id="ARBA00022692"/>
    </source>
</evidence>
<dbReference type="GO" id="GO:0022857">
    <property type="term" value="F:transmembrane transporter activity"/>
    <property type="evidence" value="ECO:0007669"/>
    <property type="project" value="InterPro"/>
</dbReference>
<accession>A0A843UJV1</accession>
<sequence>MEELETTMAEKFAKMESMIMGSQGDAGYQDTIECSNAVAQVLVLKRYPAKLFVTAFTCLFGLPHFLAIAAFTQTEAEWWKVHFGGEFFTILYTGLVASGFAFSLQFWCICRGWPVVVAVWDRLLPLWCLII</sequence>
<feature type="transmembrane region" description="Helical" evidence="4">
    <location>
        <begin position="51"/>
        <end position="71"/>
    </location>
</feature>
<evidence type="ECO:0000256" key="4">
    <source>
        <dbReference type="SAM" id="Phobius"/>
    </source>
</evidence>